<accession>A0ABC8QKR0</accession>
<gene>
    <name evidence="1" type="ORF">CCFV1_ORF073</name>
</gene>
<comment type="caution">
    <text evidence="1">The sequence shown here is derived from an EMBL/GenBank/DDBJ whole genome shotgun (WGS) entry which is preliminary data.</text>
</comment>
<proteinExistence type="predicted"/>
<evidence type="ECO:0000313" key="1">
    <source>
        <dbReference type="EMBL" id="CAJ2002119.1"/>
    </source>
</evidence>
<organism evidence="1 2">
    <name type="scientific">Cotesia congregata filamentous virus 1</name>
    <dbReference type="NCBI Taxonomy" id="3064291"/>
    <lineage>
        <taxon>Viruses</taxon>
        <taxon>Viruses incertae sedis</taxon>
        <taxon>Naldaviricetes</taxon>
        <taxon>Lefavirales</taxon>
        <taxon>Filamentoviridae</taxon>
        <taxon>Betafilamentovirus</taxon>
        <taxon>Betafilamentovirus cocongregatae</taxon>
    </lineage>
</organism>
<keyword evidence="2" id="KW-1185">Reference proteome</keyword>
<sequence>MLPIYYVVTSIMFCSATEAIKSRYIHAMPKTEYFAHSKDRTNELSSGLTQINSLLLDLTKESDRILTKTENNLKTFIVNQDSQIINDLRRRSVELGTLFKLLNHRLKDQLEDLAMRQRSDFEIVDKHLDHIRKEAQATTDVLKKGQMLILSNLDGLKDLLSRAYVDLKHILRSTDLGSTDTNSLGKQILDMANILSTIEDSLGVIDQRLPGFDDNGELIVNKLTHNFEILNKRLPNLIGWDKHLEDINTKLDEVAKQLSSHSYPSIDNHIPNAGNVFTMVNSEDDFVKTEL</sequence>
<reference evidence="1 2" key="1">
    <citation type="submission" date="2024-01" db="EMBL/GenBank/DDBJ databases">
        <authorList>
            <person name="Guinet B."/>
        </authorList>
    </citation>
    <scope>NUCLEOTIDE SEQUENCE [LARGE SCALE GENOMIC DNA]</scope>
</reference>
<dbReference type="Proteomes" id="UP001642380">
    <property type="component" value="Unassembled WGS sequence"/>
</dbReference>
<evidence type="ECO:0000313" key="2">
    <source>
        <dbReference type="Proteomes" id="UP001642380"/>
    </source>
</evidence>
<name>A0ABC8QKR0_9VIRU</name>
<dbReference type="EMBL" id="CAUOPR010000001">
    <property type="protein sequence ID" value="CAJ2002119.1"/>
    <property type="molecule type" value="Genomic_DNA"/>
</dbReference>
<protein>
    <submittedName>
        <fullName evidence="1">Uncharacterized protein</fullName>
    </submittedName>
</protein>